<dbReference type="Proteomes" id="UP000250299">
    <property type="component" value="Chromosome"/>
</dbReference>
<gene>
    <name evidence="2" type="ORF">DKY63_31580</name>
</gene>
<dbReference type="SUPFAM" id="SSF53067">
    <property type="entry name" value="Actin-like ATPase domain"/>
    <property type="match status" value="1"/>
</dbReference>
<organism evidence="2 3">
    <name type="scientific">Pseudomonas putida</name>
    <name type="common">Arthrobacter siderocapsulatus</name>
    <dbReference type="NCBI Taxonomy" id="303"/>
    <lineage>
        <taxon>Bacteria</taxon>
        <taxon>Pseudomonadati</taxon>
        <taxon>Pseudomonadota</taxon>
        <taxon>Gammaproteobacteria</taxon>
        <taxon>Pseudomonadales</taxon>
        <taxon>Pseudomonadaceae</taxon>
        <taxon>Pseudomonas</taxon>
    </lineage>
</organism>
<evidence type="ECO:0000256" key="1">
    <source>
        <dbReference type="ARBA" id="ARBA00006479"/>
    </source>
</evidence>
<evidence type="ECO:0000313" key="2">
    <source>
        <dbReference type="EMBL" id="AWY44208.1"/>
    </source>
</evidence>
<sequence>MSWAGEGGVWAGVDIGGTGIRVVILENRREIAAVTVSTSSFERFDRQNRSLELARVILALVPNGKTLLSLGVGASGPVDTAAGVIENPSTLPTFSALPLVTELSAYLQVPVRIDNDAVTAALGEFHLGAGAGSKRMLAVTLGTGVGVALLLDGQPLRMANGAHPEGGHIPVGHSDTPCYCGVSGCWETLASRTWLQAELTRLAPGIAYEQHDLGFYRDLCQNDSRIAQLFQQYGHQVGRGLGALMSLYGPDLTVLSGSAAQLFPLYEDAVQASLVRSKGFELSTRIVISALGDGAGAIGAALLS</sequence>
<accession>A0A2Z4RV86</accession>
<dbReference type="OrthoDB" id="9810372at2"/>
<protein>
    <submittedName>
        <fullName evidence="2">ROK family protein</fullName>
    </submittedName>
</protein>
<dbReference type="InterPro" id="IPR000600">
    <property type="entry name" value="ROK"/>
</dbReference>
<dbReference type="EMBL" id="CP029693">
    <property type="protein sequence ID" value="AWY44208.1"/>
    <property type="molecule type" value="Genomic_DNA"/>
</dbReference>
<dbReference type="AlphaFoldDB" id="A0A2Z4RV86"/>
<dbReference type="CDD" id="cd23763">
    <property type="entry name" value="ASKHA_ATPase_ROK"/>
    <property type="match status" value="1"/>
</dbReference>
<dbReference type="RefSeq" id="WP_110967726.1">
    <property type="nucleotide sequence ID" value="NZ_CP029693.1"/>
</dbReference>
<proteinExistence type="inferred from homology"/>
<dbReference type="PANTHER" id="PTHR18964:SF149">
    <property type="entry name" value="BIFUNCTIONAL UDP-N-ACETYLGLUCOSAMINE 2-EPIMERASE_N-ACETYLMANNOSAMINE KINASE"/>
    <property type="match status" value="1"/>
</dbReference>
<dbReference type="Gene3D" id="3.30.420.40">
    <property type="match status" value="2"/>
</dbReference>
<comment type="similarity">
    <text evidence="1">Belongs to the ROK (NagC/XylR) family.</text>
</comment>
<name>A0A2Z4RV86_PSEPU</name>
<reference evidence="2 3" key="1">
    <citation type="submission" date="2018-05" db="EMBL/GenBank/DDBJ databases">
        <title>Whole genome sequence of Pseudomonas putida JBC17.</title>
        <authorList>
            <person name="Lee Y.H."/>
            <person name="David K."/>
        </authorList>
    </citation>
    <scope>NUCLEOTIDE SEQUENCE [LARGE SCALE GENOMIC DNA]</scope>
    <source>
        <strain evidence="2 3">JBC17</strain>
    </source>
</reference>
<dbReference type="Pfam" id="PF00480">
    <property type="entry name" value="ROK"/>
    <property type="match status" value="1"/>
</dbReference>
<evidence type="ECO:0000313" key="3">
    <source>
        <dbReference type="Proteomes" id="UP000250299"/>
    </source>
</evidence>
<dbReference type="InterPro" id="IPR043129">
    <property type="entry name" value="ATPase_NBD"/>
</dbReference>
<dbReference type="PANTHER" id="PTHR18964">
    <property type="entry name" value="ROK (REPRESSOR, ORF, KINASE) FAMILY"/>
    <property type="match status" value="1"/>
</dbReference>